<reference evidence="3" key="1">
    <citation type="journal article" date="2015" name="Nature">
        <title>Complex archaea that bridge the gap between prokaryotes and eukaryotes.</title>
        <authorList>
            <person name="Spang A."/>
            <person name="Saw J.H."/>
            <person name="Jorgensen S.L."/>
            <person name="Zaremba-Niedzwiedzka K."/>
            <person name="Martijn J."/>
            <person name="Lind A.E."/>
            <person name="van Eijk R."/>
            <person name="Schleper C."/>
            <person name="Guy L."/>
            <person name="Ettema T.J."/>
        </authorList>
    </citation>
    <scope>NUCLEOTIDE SEQUENCE</scope>
</reference>
<sequence length="113" mass="11752">RSSGQEVPGADSLCYFRPLVGRNLPGPENQVISAGPGHPGPGPRERRGPVSLAASALTAVWIAAAVWGVLFWTHCGLEKGRRYAARRATLGLGQTAALVAAIALAVWTVNLVA</sequence>
<feature type="region of interest" description="Disordered" evidence="1">
    <location>
        <begin position="26"/>
        <end position="48"/>
    </location>
</feature>
<keyword evidence="2" id="KW-0472">Membrane</keyword>
<accession>A0A0F8ZYA6</accession>
<dbReference type="EMBL" id="LAZR01048909">
    <property type="protein sequence ID" value="KKK90860.1"/>
    <property type="molecule type" value="Genomic_DNA"/>
</dbReference>
<proteinExistence type="predicted"/>
<name>A0A0F8ZYA6_9ZZZZ</name>
<organism evidence="3">
    <name type="scientific">marine sediment metagenome</name>
    <dbReference type="NCBI Taxonomy" id="412755"/>
    <lineage>
        <taxon>unclassified sequences</taxon>
        <taxon>metagenomes</taxon>
        <taxon>ecological metagenomes</taxon>
    </lineage>
</organism>
<evidence type="ECO:0000256" key="2">
    <source>
        <dbReference type="SAM" id="Phobius"/>
    </source>
</evidence>
<keyword evidence="2" id="KW-1133">Transmembrane helix</keyword>
<protein>
    <submittedName>
        <fullName evidence="3">Uncharacterized protein</fullName>
    </submittedName>
</protein>
<feature type="non-terminal residue" evidence="3">
    <location>
        <position position="1"/>
    </location>
</feature>
<feature type="transmembrane region" description="Helical" evidence="2">
    <location>
        <begin position="89"/>
        <end position="109"/>
    </location>
</feature>
<dbReference type="AlphaFoldDB" id="A0A0F8ZYA6"/>
<evidence type="ECO:0000313" key="3">
    <source>
        <dbReference type="EMBL" id="KKK90860.1"/>
    </source>
</evidence>
<feature type="transmembrane region" description="Helical" evidence="2">
    <location>
        <begin position="52"/>
        <end position="77"/>
    </location>
</feature>
<comment type="caution">
    <text evidence="3">The sequence shown here is derived from an EMBL/GenBank/DDBJ whole genome shotgun (WGS) entry which is preliminary data.</text>
</comment>
<gene>
    <name evidence="3" type="ORF">LCGC14_2718750</name>
</gene>
<evidence type="ECO:0000256" key="1">
    <source>
        <dbReference type="SAM" id="MobiDB-lite"/>
    </source>
</evidence>
<keyword evidence="2" id="KW-0812">Transmembrane</keyword>